<dbReference type="AlphaFoldDB" id="A0A1D6LXF8"/>
<name>A0A1D6LXF8_MAIZE</name>
<dbReference type="EMBL" id="CM000782">
    <property type="protein sequence ID" value="AQK83864.1"/>
    <property type="molecule type" value="Genomic_DNA"/>
</dbReference>
<organism evidence="2">
    <name type="scientific">Zea mays</name>
    <name type="common">Maize</name>
    <dbReference type="NCBI Taxonomy" id="4577"/>
    <lineage>
        <taxon>Eukaryota</taxon>
        <taxon>Viridiplantae</taxon>
        <taxon>Streptophyta</taxon>
        <taxon>Embryophyta</taxon>
        <taxon>Tracheophyta</taxon>
        <taxon>Spermatophyta</taxon>
        <taxon>Magnoliopsida</taxon>
        <taxon>Liliopsida</taxon>
        <taxon>Poales</taxon>
        <taxon>Poaceae</taxon>
        <taxon>PACMAD clade</taxon>
        <taxon>Panicoideae</taxon>
        <taxon>Andropogonodae</taxon>
        <taxon>Andropogoneae</taxon>
        <taxon>Tripsacinae</taxon>
        <taxon>Zea</taxon>
    </lineage>
</organism>
<evidence type="ECO:0000256" key="1">
    <source>
        <dbReference type="SAM" id="MobiDB-lite"/>
    </source>
</evidence>
<protein>
    <submittedName>
        <fullName evidence="2">Uncharacterized protein</fullName>
    </submittedName>
</protein>
<feature type="compositionally biased region" description="Low complexity" evidence="1">
    <location>
        <begin position="102"/>
        <end position="120"/>
    </location>
</feature>
<proteinExistence type="predicted"/>
<reference evidence="2" key="1">
    <citation type="submission" date="2015-12" db="EMBL/GenBank/DDBJ databases">
        <title>Update maize B73 reference genome by single molecule sequencing technologies.</title>
        <authorList>
            <consortium name="Maize Genome Sequencing Project"/>
            <person name="Ware D."/>
        </authorList>
    </citation>
    <scope>NUCLEOTIDE SEQUENCE</scope>
    <source>
        <tissue evidence="2">Seedling</tissue>
    </source>
</reference>
<gene>
    <name evidence="2" type="ORF">ZEAMMB73_Zm00001d037393</name>
</gene>
<accession>A0A1D6LXF8</accession>
<feature type="region of interest" description="Disordered" evidence="1">
    <location>
        <begin position="1"/>
        <end position="120"/>
    </location>
</feature>
<feature type="compositionally biased region" description="Basic residues" evidence="1">
    <location>
        <begin position="54"/>
        <end position="66"/>
    </location>
</feature>
<evidence type="ECO:0000313" key="2">
    <source>
        <dbReference type="EMBL" id="AQK83871.1"/>
    </source>
</evidence>
<dbReference type="EMBL" id="CM000782">
    <property type="protein sequence ID" value="AQK83871.1"/>
    <property type="molecule type" value="Genomic_DNA"/>
</dbReference>
<dbReference type="EMBL" id="CM000782">
    <property type="protein sequence ID" value="AQK83877.1"/>
    <property type="molecule type" value="Genomic_DNA"/>
</dbReference>
<feature type="compositionally biased region" description="Low complexity" evidence="1">
    <location>
        <begin position="67"/>
        <end position="94"/>
    </location>
</feature>
<feature type="compositionally biased region" description="Polar residues" evidence="1">
    <location>
        <begin position="17"/>
        <end position="26"/>
    </location>
</feature>
<sequence length="128" mass="13052">MAAVVLTDGSAIRKSASMGTSPSSSRGPPATARPQLLGPTSPTAVWGHDFERHRPPRAMSVKRGRVRAASASAGTRRTRSASAAAAVASTSRRAPAPPAITLPPASASVRSASPLSSSPSLFVRLPCR</sequence>